<dbReference type="GeneID" id="26796254"/>
<dbReference type="OrthoDB" id="23976at10239"/>
<dbReference type="EMBL" id="KT381879">
    <property type="protein sequence ID" value="ALF01661.1"/>
    <property type="molecule type" value="Genomic_DNA"/>
</dbReference>
<dbReference type="RefSeq" id="YP_009225259.1">
    <property type="nucleotide sequence ID" value="NC_029092.1"/>
</dbReference>
<gene>
    <name evidence="2" type="ORF">CPT_Percy27</name>
</gene>
<evidence type="ECO:0000313" key="2">
    <source>
        <dbReference type="EMBL" id="ALF01661.1"/>
    </source>
</evidence>
<sequence>MASCADCRWCNEFIGGPHCAPCVDDVTRPNFRLKDPWVGQMVSTKYRDNVTQRPETAQSPGASVSQDNLTNVLAERGNRYGQFKDQAVYADGMNKLFQTSPNWETMDPDQREALRLIANKIGRILNGDPNYDDSWVDIAGYSKLIANRLQGNPQ</sequence>
<dbReference type="Proteomes" id="UP000204057">
    <property type="component" value="Segment"/>
</dbReference>
<dbReference type="KEGG" id="vg:26796254"/>
<evidence type="ECO:0000313" key="3">
    <source>
        <dbReference type="Proteomes" id="UP000204057"/>
    </source>
</evidence>
<name>A0A0M5M5N0_9CAUD</name>
<organism evidence="2 3">
    <name type="scientific">Caulobacter phage Percy</name>
    <dbReference type="NCBI Taxonomy" id="1701809"/>
    <lineage>
        <taxon>Viruses</taxon>
        <taxon>Duplodnaviria</taxon>
        <taxon>Heunggongvirae</taxon>
        <taxon>Uroviricota</taxon>
        <taxon>Caudoviricetes</taxon>
        <taxon>Autographivirales</taxon>
        <taxon>Autonotataviridae</taxon>
        <taxon>Percyvirus</taxon>
        <taxon>Percyvirus percy</taxon>
    </lineage>
</organism>
<reference evidence="2 3" key="1">
    <citation type="journal article" date="2015" name="Genome Announc.">
        <title>Complete Genome Sequence of Caulobacter crescentus Podophage Percy.</title>
        <authorList>
            <person name="Lerma R.A."/>
            <person name="Tidwell T.J."/>
            <person name="Cahill J.L."/>
            <person name="Rasche E.S."/>
            <person name="Kuty Everett G.F."/>
        </authorList>
    </citation>
    <scope>NUCLEOTIDE SEQUENCE [LARGE SCALE GENOMIC DNA]</scope>
</reference>
<accession>A0A0M5M5N0</accession>
<proteinExistence type="predicted"/>
<feature type="region of interest" description="Disordered" evidence="1">
    <location>
        <begin position="49"/>
        <end position="68"/>
    </location>
</feature>
<feature type="compositionally biased region" description="Polar residues" evidence="1">
    <location>
        <begin position="51"/>
        <end position="68"/>
    </location>
</feature>
<evidence type="ECO:0000256" key="1">
    <source>
        <dbReference type="SAM" id="MobiDB-lite"/>
    </source>
</evidence>
<keyword evidence="3" id="KW-1185">Reference proteome</keyword>
<protein>
    <submittedName>
        <fullName evidence="2">Uncharacterized protein</fullName>
    </submittedName>
</protein>